<dbReference type="PANTHER" id="PTHR30269">
    <property type="entry name" value="TRANSMEMBRANE PROTEIN YFCA"/>
    <property type="match status" value="1"/>
</dbReference>
<keyword evidence="6 8" id="KW-1133">Transmembrane helix</keyword>
<name>A0ABP8GP15_9BURK</name>
<evidence type="ECO:0000313" key="10">
    <source>
        <dbReference type="Proteomes" id="UP001501671"/>
    </source>
</evidence>
<evidence type="ECO:0000256" key="5">
    <source>
        <dbReference type="ARBA" id="ARBA00022692"/>
    </source>
</evidence>
<feature type="transmembrane region" description="Helical" evidence="8">
    <location>
        <begin position="227"/>
        <end position="248"/>
    </location>
</feature>
<evidence type="ECO:0000256" key="1">
    <source>
        <dbReference type="ARBA" id="ARBA00004651"/>
    </source>
</evidence>
<protein>
    <recommendedName>
        <fullName evidence="8">Probable membrane transporter protein</fullName>
    </recommendedName>
</protein>
<dbReference type="PANTHER" id="PTHR30269:SF37">
    <property type="entry name" value="MEMBRANE TRANSPORTER PROTEIN"/>
    <property type="match status" value="1"/>
</dbReference>
<keyword evidence="10" id="KW-1185">Reference proteome</keyword>
<sequence length="250" mass="26647">MPLTVHILFLACVALATFSQNLTGFAFGLILLGLVGAFGLVPVADAANVSSILSIVNVWSYCRHHRVRPHWPLLRPMLASSFVGVGCGVALLGWLSANSVHALRLALGVTIIVCAVLLLAQRRPPARPSGRPALWFFGVFSGLLGGLFSTPGPPMVYHLYRQPIDRDLARHCLLLMFGANAALRLALVGVDGNLSWNSVYLAAEAVPVVYGVSWLQARHPPHLPRRAVEWIVCGLLAVAGGSLLASGLKG</sequence>
<evidence type="ECO:0000256" key="4">
    <source>
        <dbReference type="ARBA" id="ARBA00022475"/>
    </source>
</evidence>
<reference evidence="10" key="1">
    <citation type="journal article" date="2019" name="Int. J. Syst. Evol. Microbiol.">
        <title>The Global Catalogue of Microorganisms (GCM) 10K type strain sequencing project: providing services to taxonomists for standard genome sequencing and annotation.</title>
        <authorList>
            <consortium name="The Broad Institute Genomics Platform"/>
            <consortium name="The Broad Institute Genome Sequencing Center for Infectious Disease"/>
            <person name="Wu L."/>
            <person name="Ma J."/>
        </authorList>
    </citation>
    <scope>NUCLEOTIDE SEQUENCE [LARGE SCALE GENOMIC DNA]</scope>
    <source>
        <strain evidence="10">JCM 17666</strain>
    </source>
</reference>
<evidence type="ECO:0000256" key="6">
    <source>
        <dbReference type="ARBA" id="ARBA00022989"/>
    </source>
</evidence>
<dbReference type="InterPro" id="IPR002781">
    <property type="entry name" value="TM_pro_TauE-like"/>
</dbReference>
<feature type="transmembrane region" description="Helical" evidence="8">
    <location>
        <begin position="101"/>
        <end position="120"/>
    </location>
</feature>
<feature type="transmembrane region" description="Helical" evidence="8">
    <location>
        <begin position="168"/>
        <end position="187"/>
    </location>
</feature>
<comment type="subcellular location">
    <subcellularLocation>
        <location evidence="1 8">Cell membrane</location>
        <topology evidence="1 8">Multi-pass membrane protein</topology>
    </subcellularLocation>
</comment>
<organism evidence="9 10">
    <name type="scientific">Pigmentiphaga soli</name>
    <dbReference type="NCBI Taxonomy" id="1007095"/>
    <lineage>
        <taxon>Bacteria</taxon>
        <taxon>Pseudomonadati</taxon>
        <taxon>Pseudomonadota</taxon>
        <taxon>Betaproteobacteria</taxon>
        <taxon>Burkholderiales</taxon>
        <taxon>Alcaligenaceae</taxon>
        <taxon>Pigmentiphaga</taxon>
    </lineage>
</organism>
<dbReference type="Proteomes" id="UP001501671">
    <property type="component" value="Unassembled WGS sequence"/>
</dbReference>
<keyword evidence="7 8" id="KW-0472">Membrane</keyword>
<dbReference type="EMBL" id="BAABFO010000004">
    <property type="protein sequence ID" value="GAA4327537.1"/>
    <property type="molecule type" value="Genomic_DNA"/>
</dbReference>
<feature type="transmembrane region" description="Helical" evidence="8">
    <location>
        <begin position="132"/>
        <end position="148"/>
    </location>
</feature>
<keyword evidence="5 8" id="KW-0812">Transmembrane</keyword>
<comment type="caution">
    <text evidence="9">The sequence shown here is derived from an EMBL/GenBank/DDBJ whole genome shotgun (WGS) entry which is preliminary data.</text>
</comment>
<evidence type="ECO:0000256" key="3">
    <source>
        <dbReference type="ARBA" id="ARBA00022448"/>
    </source>
</evidence>
<evidence type="ECO:0000256" key="7">
    <source>
        <dbReference type="ARBA" id="ARBA00023136"/>
    </source>
</evidence>
<comment type="similarity">
    <text evidence="2 8">Belongs to the 4-toluene sulfonate uptake permease (TSUP) (TC 2.A.102) family.</text>
</comment>
<evidence type="ECO:0000256" key="2">
    <source>
        <dbReference type="ARBA" id="ARBA00009142"/>
    </source>
</evidence>
<feature type="transmembrane region" description="Helical" evidence="8">
    <location>
        <begin position="77"/>
        <end position="95"/>
    </location>
</feature>
<feature type="transmembrane region" description="Helical" evidence="8">
    <location>
        <begin position="199"/>
        <end position="215"/>
    </location>
</feature>
<keyword evidence="4 8" id="KW-1003">Cell membrane</keyword>
<dbReference type="RefSeq" id="WP_345247359.1">
    <property type="nucleotide sequence ID" value="NZ_BAABFO010000004.1"/>
</dbReference>
<dbReference type="Pfam" id="PF01925">
    <property type="entry name" value="TauE"/>
    <property type="match status" value="1"/>
</dbReference>
<feature type="transmembrane region" description="Helical" evidence="8">
    <location>
        <begin position="29"/>
        <end position="56"/>
    </location>
</feature>
<evidence type="ECO:0000256" key="8">
    <source>
        <dbReference type="RuleBase" id="RU363041"/>
    </source>
</evidence>
<proteinExistence type="inferred from homology"/>
<keyword evidence="3" id="KW-0813">Transport</keyword>
<accession>A0ABP8GP15</accession>
<evidence type="ECO:0000313" key="9">
    <source>
        <dbReference type="EMBL" id="GAA4327537.1"/>
    </source>
</evidence>
<gene>
    <name evidence="9" type="ORF">GCM10023144_12220</name>
</gene>
<dbReference type="InterPro" id="IPR052017">
    <property type="entry name" value="TSUP"/>
</dbReference>